<dbReference type="KEGG" id="tcd:AAIA72_15595"/>
<proteinExistence type="predicted"/>
<dbReference type="PANTHER" id="PTHR38834:SF3">
    <property type="entry name" value="SOLUTE-BINDING PROTEIN FAMILY 3_N-TERMINAL DOMAIN-CONTAINING PROTEIN"/>
    <property type="match status" value="1"/>
</dbReference>
<dbReference type="PANTHER" id="PTHR38834">
    <property type="entry name" value="PERIPLASMIC SUBSTRATE BINDING PROTEIN FAMILY 3"/>
    <property type="match status" value="1"/>
</dbReference>
<name>A0AB39UWJ9_9GAMM</name>
<evidence type="ECO:0000313" key="1">
    <source>
        <dbReference type="EMBL" id="XDT72200.1"/>
    </source>
</evidence>
<evidence type="ECO:0008006" key="2">
    <source>
        <dbReference type="Google" id="ProtNLM"/>
    </source>
</evidence>
<sequence>MQSRSGASLLVLWLGLASAWLHAETPLRVFSYDEPPLVMFGEGKPDGVLIRVMTRLFERAGIDWRLSLLPPKRALLMARTTPGSCVFPIERSQEREAQYVWISPVSISRHGAYFPPGQQPKIITLDDLRPYTLGTYLGSGLGNISNPLACVWNTPPGMP</sequence>
<reference evidence="1" key="1">
    <citation type="submission" date="2024-05" db="EMBL/GenBank/DDBJ databases">
        <title>Genome sequencing of novel strain.</title>
        <authorList>
            <person name="Ganbat D."/>
            <person name="Ganbat S."/>
            <person name="Lee S.-J."/>
        </authorList>
    </citation>
    <scope>NUCLEOTIDE SEQUENCE</scope>
    <source>
        <strain evidence="1">SMD15-11</strain>
    </source>
</reference>
<accession>A0AB39UWJ9</accession>
<dbReference type="Gene3D" id="3.40.190.10">
    <property type="entry name" value="Periplasmic binding protein-like II"/>
    <property type="match status" value="2"/>
</dbReference>
<dbReference type="RefSeq" id="WP_369601212.1">
    <property type="nucleotide sequence ID" value="NZ_CP154858.1"/>
</dbReference>
<gene>
    <name evidence="1" type="ORF">AAIA72_15595</name>
</gene>
<protein>
    <recommendedName>
        <fullName evidence="2">Transporter substrate-binding domain-containing protein</fullName>
    </recommendedName>
</protein>
<dbReference type="EMBL" id="CP154858">
    <property type="protein sequence ID" value="XDT72200.1"/>
    <property type="molecule type" value="Genomic_DNA"/>
</dbReference>
<organism evidence="1">
    <name type="scientific">Thermohahella caldifontis</name>
    <dbReference type="NCBI Taxonomy" id="3142973"/>
    <lineage>
        <taxon>Bacteria</taxon>
        <taxon>Pseudomonadati</taxon>
        <taxon>Pseudomonadota</taxon>
        <taxon>Gammaproteobacteria</taxon>
        <taxon>Oceanospirillales</taxon>
        <taxon>Hahellaceae</taxon>
        <taxon>Thermohahella</taxon>
    </lineage>
</organism>
<dbReference type="AlphaFoldDB" id="A0AB39UWJ9"/>
<dbReference type="SUPFAM" id="SSF53850">
    <property type="entry name" value="Periplasmic binding protein-like II"/>
    <property type="match status" value="1"/>
</dbReference>